<sequence length="256" mass="27185">MFFESNRSSRDGLVAVGTVVMNRLRSGEYGNTVCAVVGQKGQFAPGVLSRKMNSAALPDVTAAADAVLKGERHPAVKNAMFFHTAGLRFPYKNMHYVLQAGGNAFYEKRSRRHRLQRSNQDMQVAEAAASQEKTAEIPQKAVAAERPRQRSVSSRDMAFATQIRSAATGRSAGTVAVEEPATVAAAEEMTVTLPENGIPLPQKRASIPSAGAGLVQQASATTADLVGQSTLSYEADPKAADAIGALIAAQARPMRQ</sequence>
<organism evidence="2 3">
    <name type="scientific">Pseudaminobacter salicylatoxidans</name>
    <dbReference type="NCBI Taxonomy" id="93369"/>
    <lineage>
        <taxon>Bacteria</taxon>
        <taxon>Pseudomonadati</taxon>
        <taxon>Pseudomonadota</taxon>
        <taxon>Alphaproteobacteria</taxon>
        <taxon>Hyphomicrobiales</taxon>
        <taxon>Phyllobacteriaceae</taxon>
        <taxon>Pseudaminobacter</taxon>
    </lineage>
</organism>
<gene>
    <name evidence="2" type="ORF">C7441_11492</name>
</gene>
<dbReference type="Proteomes" id="UP000245396">
    <property type="component" value="Unassembled WGS sequence"/>
</dbReference>
<accession>A0A316C3D4</accession>
<dbReference type="AlphaFoldDB" id="A0A316C3D4"/>
<dbReference type="InterPro" id="IPR042047">
    <property type="entry name" value="SleB_dom1"/>
</dbReference>
<evidence type="ECO:0000313" key="2">
    <source>
        <dbReference type="EMBL" id="PWJ79815.1"/>
    </source>
</evidence>
<proteinExistence type="predicted"/>
<dbReference type="RefSeq" id="WP_425326600.1">
    <property type="nucleotide sequence ID" value="NZ_QGGG01000014.1"/>
</dbReference>
<feature type="domain" description="Cell wall hydrolase SleB" evidence="1">
    <location>
        <begin position="9"/>
        <end position="106"/>
    </location>
</feature>
<dbReference type="Gene3D" id="1.10.10.2520">
    <property type="entry name" value="Cell wall hydrolase SleB, domain 1"/>
    <property type="match status" value="1"/>
</dbReference>
<dbReference type="InterPro" id="IPR011105">
    <property type="entry name" value="Cell_wall_hydrolase_SleB"/>
</dbReference>
<comment type="caution">
    <text evidence="2">The sequence shown here is derived from an EMBL/GenBank/DDBJ whole genome shotgun (WGS) entry which is preliminary data.</text>
</comment>
<evidence type="ECO:0000259" key="1">
    <source>
        <dbReference type="Pfam" id="PF07486"/>
    </source>
</evidence>
<name>A0A316C3D4_PSESE</name>
<reference evidence="2 3" key="1">
    <citation type="submission" date="2018-05" db="EMBL/GenBank/DDBJ databases">
        <title>Genomic Encyclopedia of Type Strains, Phase IV (KMG-IV): sequencing the most valuable type-strain genomes for metagenomic binning, comparative biology and taxonomic classification.</title>
        <authorList>
            <person name="Goeker M."/>
        </authorList>
    </citation>
    <scope>NUCLEOTIDE SEQUENCE [LARGE SCALE GENOMIC DNA]</scope>
    <source>
        <strain evidence="2 3">DSM 6986</strain>
    </source>
</reference>
<evidence type="ECO:0000313" key="3">
    <source>
        <dbReference type="Proteomes" id="UP000245396"/>
    </source>
</evidence>
<dbReference type="EMBL" id="QGGG01000014">
    <property type="protein sequence ID" value="PWJ79815.1"/>
    <property type="molecule type" value="Genomic_DNA"/>
</dbReference>
<keyword evidence="2" id="KW-0378">Hydrolase</keyword>
<dbReference type="STRING" id="1192868.GCA_000304395_03513"/>
<dbReference type="Pfam" id="PF07486">
    <property type="entry name" value="Hydrolase_2"/>
    <property type="match status" value="1"/>
</dbReference>
<dbReference type="GO" id="GO:0016787">
    <property type="term" value="F:hydrolase activity"/>
    <property type="evidence" value="ECO:0007669"/>
    <property type="project" value="UniProtKB-KW"/>
</dbReference>
<keyword evidence="3" id="KW-1185">Reference proteome</keyword>
<protein>
    <submittedName>
        <fullName evidence="2">Spore germination cell wall hydrolase CwlJ-like protein</fullName>
    </submittedName>
</protein>